<evidence type="ECO:0000256" key="1">
    <source>
        <dbReference type="SAM" id="MobiDB-lite"/>
    </source>
</evidence>
<reference evidence="4" key="1">
    <citation type="journal article" date="2014" name="Genome Announc.">
        <title>Genome sequence and annotation of Acremonium chrysogenum, producer of the beta-lactam antibiotic cephalosporin C.</title>
        <authorList>
            <person name="Terfehr D."/>
            <person name="Dahlmann T.A."/>
            <person name="Specht T."/>
            <person name="Zadra I."/>
            <person name="Kuernsteiner H."/>
            <person name="Kueck U."/>
        </authorList>
    </citation>
    <scope>NUCLEOTIDE SEQUENCE [LARGE SCALE GENOMIC DNA]</scope>
    <source>
        <strain evidence="4">ATCC 11550 / CBS 779.69 / DSM 880 / IAM 14645 / JCM 23072 / IMI 49137</strain>
    </source>
</reference>
<feature type="compositionally biased region" description="Basic and acidic residues" evidence="1">
    <location>
        <begin position="364"/>
        <end position="374"/>
    </location>
</feature>
<sequence length="857" mass="96378">MDPNRLDPSSASVRESRHSGNFSDPEEVLSAANVAANKASANAANAAAKSRGVRKLVLCFDGTGNKFHGDDSDSNILKIFRMLDRTADDQYHYYQPGIGTYVVSGSLTHTSVRARLNSWYQKAKDSAVGSSFDQHVVGGYRFLMRFYNPGDEIYMFGFSRGAYIARFLAEMLDYIGLLSHGNEEMVKFAWKAFSQWQCRQQSTGSDDEVAAAESEKRRMYTFMKGFRETFSRPVGRIRFLGLFDTVNSVPRFETAWMQRSKFPYTARSSAKVIRHAVSIDERRAKFRQDLMYQDRPRVRSHRRRHHLGEWFAREHWNLHHRHNGLLAEKDDEKTAHERDDEGRNEEGGATSPDQRGTGMSQESQRPEGRGRSRDQFLSPLGPNQASQRRGSLAQQSRGSDAQRRGSQAEFAPYRARSASRRRLPSQQRQQQHLEPGANSELLSDLSGQALSGIAPDWLDDDDDEPQDIDEVWFAGGHADVGGGWEMLEESKSASHVPLAWIVREAMRAGLPFDADKVAEMGCACGAEWDGLNPARRHPEIKKQRRQERRRQRRQMRKDEEKKGGDGAANIPDIRMDDGADPAFPESPEREREDPQEQQAVESPIIRPSSSASNSSSTSGSSSSSSSSSSSESDEDEHHFHGLMSRAHTARIHDSLAYGGGLSHVAVCGWKMMEYMPFRRMDLKPDGSWEPIRWPLPRGEVRDVPDNVRVHGSVIRRMEADKSYRPGNLIIGGGGRGVRRAPSKYGIGEWVCVAERGDPIGEIWMRKNPPEVSSKLDGEKNGKQKGEKNGKQKKKVKKEKKESKKEKTSKKKSGKRSWFAGLFPAVGEDNIQEIMTRSDVTEEDVTQACGHIDSVCVN</sequence>
<feature type="domain" description="T6SS Phospholipase effector Tle1-like catalytic" evidence="2">
    <location>
        <begin position="54"/>
        <end position="504"/>
    </location>
</feature>
<gene>
    <name evidence="3" type="ORF">ACRE_060460</name>
</gene>
<dbReference type="Pfam" id="PF09994">
    <property type="entry name" value="T6SS_Tle1-like_cat"/>
    <property type="match status" value="1"/>
</dbReference>
<name>A0A086T1K7_HAPC1</name>
<dbReference type="Proteomes" id="UP000029964">
    <property type="component" value="Unassembled WGS sequence"/>
</dbReference>
<protein>
    <recommendedName>
        <fullName evidence="2">T6SS Phospholipase effector Tle1-like catalytic domain-containing protein</fullName>
    </recommendedName>
</protein>
<evidence type="ECO:0000259" key="2">
    <source>
        <dbReference type="Pfam" id="PF09994"/>
    </source>
</evidence>
<proteinExistence type="predicted"/>
<feature type="compositionally biased region" description="Basic and acidic residues" evidence="1">
    <location>
        <begin position="762"/>
        <end position="789"/>
    </location>
</feature>
<evidence type="ECO:0000313" key="3">
    <source>
        <dbReference type="EMBL" id="KFH43239.1"/>
    </source>
</evidence>
<dbReference type="EMBL" id="JPKY01000074">
    <property type="protein sequence ID" value="KFH43239.1"/>
    <property type="molecule type" value="Genomic_DNA"/>
</dbReference>
<evidence type="ECO:0000313" key="4">
    <source>
        <dbReference type="Proteomes" id="UP000029964"/>
    </source>
</evidence>
<feature type="compositionally biased region" description="Basic and acidic residues" evidence="1">
    <location>
        <begin position="327"/>
        <end position="346"/>
    </location>
</feature>
<dbReference type="InterPro" id="IPR018712">
    <property type="entry name" value="Tle1-like_cat"/>
</dbReference>
<feature type="compositionally biased region" description="Low complexity" evidence="1">
    <location>
        <begin position="608"/>
        <end position="630"/>
    </location>
</feature>
<feature type="region of interest" description="Disordered" evidence="1">
    <location>
        <begin position="327"/>
        <end position="437"/>
    </location>
</feature>
<feature type="region of interest" description="Disordered" evidence="1">
    <location>
        <begin position="762"/>
        <end position="818"/>
    </location>
</feature>
<dbReference type="PANTHER" id="PTHR33840">
    <property type="match status" value="1"/>
</dbReference>
<organism evidence="3 4">
    <name type="scientific">Hapsidospora chrysogenum (strain ATCC 11550 / CBS 779.69 / DSM 880 / IAM 14645 / JCM 23072 / IMI 49137)</name>
    <name type="common">Acremonium chrysogenum</name>
    <dbReference type="NCBI Taxonomy" id="857340"/>
    <lineage>
        <taxon>Eukaryota</taxon>
        <taxon>Fungi</taxon>
        <taxon>Dikarya</taxon>
        <taxon>Ascomycota</taxon>
        <taxon>Pezizomycotina</taxon>
        <taxon>Sordariomycetes</taxon>
        <taxon>Hypocreomycetidae</taxon>
        <taxon>Hypocreales</taxon>
        <taxon>Bionectriaceae</taxon>
        <taxon>Hapsidospora</taxon>
    </lineage>
</organism>
<dbReference type="STRING" id="857340.A0A086T1K7"/>
<dbReference type="AlphaFoldDB" id="A0A086T1K7"/>
<dbReference type="PANTHER" id="PTHR33840:SF2">
    <property type="entry name" value="TLE1 PHOSPHOLIPASE DOMAIN-CONTAINING PROTEIN"/>
    <property type="match status" value="1"/>
</dbReference>
<feature type="compositionally biased region" description="Polar residues" evidence="1">
    <location>
        <begin position="381"/>
        <end position="399"/>
    </location>
</feature>
<feature type="compositionally biased region" description="Polar residues" evidence="1">
    <location>
        <begin position="351"/>
        <end position="363"/>
    </location>
</feature>
<keyword evidence="4" id="KW-1185">Reference proteome</keyword>
<feature type="region of interest" description="Disordered" evidence="1">
    <location>
        <begin position="527"/>
        <end position="638"/>
    </location>
</feature>
<dbReference type="OrthoDB" id="3162439at2759"/>
<feature type="region of interest" description="Disordered" evidence="1">
    <location>
        <begin position="1"/>
        <end position="25"/>
    </location>
</feature>
<accession>A0A086T1K7</accession>
<comment type="caution">
    <text evidence="3">The sequence shown here is derived from an EMBL/GenBank/DDBJ whole genome shotgun (WGS) entry which is preliminary data.</text>
</comment>
<feature type="compositionally biased region" description="Basic residues" evidence="1">
    <location>
        <begin position="542"/>
        <end position="555"/>
    </location>
</feature>
<dbReference type="HOGENOM" id="CLU_005049_0_1_1"/>